<dbReference type="AlphaFoldDB" id="A0A163KP39"/>
<keyword evidence="2" id="KW-1185">Reference proteome</keyword>
<proteinExistence type="predicted"/>
<accession>A0A163KP39</accession>
<reference evidence="1" key="1">
    <citation type="submission" date="2016-04" db="EMBL/GenBank/DDBJ databases">
        <authorList>
            <person name="Evans L.H."/>
            <person name="Alamgir A."/>
            <person name="Owens N."/>
            <person name="Weber N.D."/>
            <person name="Virtaneva K."/>
            <person name="Barbian K."/>
            <person name="Babar A."/>
            <person name="Rosenke K."/>
        </authorList>
    </citation>
    <scope>NUCLEOTIDE SEQUENCE [LARGE SCALE GENOMIC DNA]</scope>
    <source>
        <strain evidence="1">CBS 101.48</strain>
    </source>
</reference>
<dbReference type="InParanoid" id="A0A163KP39"/>
<organism evidence="1">
    <name type="scientific">Absidia glauca</name>
    <name type="common">Pin mould</name>
    <dbReference type="NCBI Taxonomy" id="4829"/>
    <lineage>
        <taxon>Eukaryota</taxon>
        <taxon>Fungi</taxon>
        <taxon>Fungi incertae sedis</taxon>
        <taxon>Mucoromycota</taxon>
        <taxon>Mucoromycotina</taxon>
        <taxon>Mucoromycetes</taxon>
        <taxon>Mucorales</taxon>
        <taxon>Cunninghamellaceae</taxon>
        <taxon>Absidia</taxon>
    </lineage>
</organism>
<dbReference type="Proteomes" id="UP000078561">
    <property type="component" value="Unassembled WGS sequence"/>
</dbReference>
<sequence>MNVCAVVAGLGVLGVPGVIVDLDVPVVIVGLATSVGSVVFADSVIKSVGRPNCWFLIVFLVKALCMADKRRKLVVSYYNVDSFART</sequence>
<name>A0A163KP39_ABSGL</name>
<gene>
    <name evidence="1" type="primary">ABSGL_15394.1 scaffold 16614</name>
</gene>
<evidence type="ECO:0000313" key="2">
    <source>
        <dbReference type="Proteomes" id="UP000078561"/>
    </source>
</evidence>
<protein>
    <submittedName>
        <fullName evidence="1">Uncharacterized protein</fullName>
    </submittedName>
</protein>
<dbReference type="EMBL" id="LT555165">
    <property type="protein sequence ID" value="SAM09693.1"/>
    <property type="molecule type" value="Genomic_DNA"/>
</dbReference>
<evidence type="ECO:0000313" key="1">
    <source>
        <dbReference type="EMBL" id="SAM09693.1"/>
    </source>
</evidence>